<reference evidence="1 2" key="1">
    <citation type="submission" date="2019-08" db="EMBL/GenBank/DDBJ databases">
        <title>Whole genome of Aphis craccivora.</title>
        <authorList>
            <person name="Voronova N.V."/>
            <person name="Shulinski R.S."/>
            <person name="Bandarenka Y.V."/>
            <person name="Zhorov D.G."/>
            <person name="Warner D."/>
        </authorList>
    </citation>
    <scope>NUCLEOTIDE SEQUENCE [LARGE SCALE GENOMIC DNA]</scope>
    <source>
        <strain evidence="1">180601</strain>
        <tissue evidence="1">Whole Body</tissue>
    </source>
</reference>
<organism evidence="1 2">
    <name type="scientific">Aphis craccivora</name>
    <name type="common">Cowpea aphid</name>
    <dbReference type="NCBI Taxonomy" id="307492"/>
    <lineage>
        <taxon>Eukaryota</taxon>
        <taxon>Metazoa</taxon>
        <taxon>Ecdysozoa</taxon>
        <taxon>Arthropoda</taxon>
        <taxon>Hexapoda</taxon>
        <taxon>Insecta</taxon>
        <taxon>Pterygota</taxon>
        <taxon>Neoptera</taxon>
        <taxon>Paraneoptera</taxon>
        <taxon>Hemiptera</taxon>
        <taxon>Sternorrhyncha</taxon>
        <taxon>Aphidomorpha</taxon>
        <taxon>Aphidoidea</taxon>
        <taxon>Aphididae</taxon>
        <taxon>Aphidini</taxon>
        <taxon>Aphis</taxon>
        <taxon>Aphis</taxon>
    </lineage>
</organism>
<comment type="caution">
    <text evidence="1">The sequence shown here is derived from an EMBL/GenBank/DDBJ whole genome shotgun (WGS) entry which is preliminary data.</text>
</comment>
<sequence>MRSERSERPSPLSQQLPWSCHKIRNGIPLPRSSSLLFLGGGRRLRLHLHCRHRHQRRSRLTFTVVAATASTTADTATWCYHHHAAGAEHCGPTRVRGRATRHVH</sequence>
<proteinExistence type="predicted"/>
<evidence type="ECO:0000313" key="2">
    <source>
        <dbReference type="Proteomes" id="UP000478052"/>
    </source>
</evidence>
<accession>A0A6G0ZPB8</accession>
<dbReference type="EMBL" id="VUJU01000095">
    <property type="protein sequence ID" value="KAF0773117.1"/>
    <property type="molecule type" value="Genomic_DNA"/>
</dbReference>
<dbReference type="Proteomes" id="UP000478052">
    <property type="component" value="Unassembled WGS sequence"/>
</dbReference>
<evidence type="ECO:0000313" key="1">
    <source>
        <dbReference type="EMBL" id="KAF0773117.1"/>
    </source>
</evidence>
<keyword evidence="2" id="KW-1185">Reference proteome</keyword>
<dbReference type="AlphaFoldDB" id="A0A6G0ZPB8"/>
<protein>
    <submittedName>
        <fullName evidence="1">Uncharacterized protein</fullName>
    </submittedName>
</protein>
<gene>
    <name evidence="1" type="ORF">FWK35_00008667</name>
</gene>
<name>A0A6G0ZPB8_APHCR</name>